<dbReference type="GO" id="GO:0005634">
    <property type="term" value="C:nucleus"/>
    <property type="evidence" value="ECO:0007669"/>
    <property type="project" value="TreeGrafter"/>
</dbReference>
<dbReference type="Pfam" id="PF04180">
    <property type="entry name" value="LTV"/>
    <property type="match status" value="2"/>
</dbReference>
<reference evidence="3 4" key="1">
    <citation type="submission" date="2015-12" db="EMBL/GenBank/DDBJ databases">
        <title>Draft genome of the nematode, Onchocerca flexuosa.</title>
        <authorList>
            <person name="Mitreva M."/>
        </authorList>
    </citation>
    <scope>NUCLEOTIDE SEQUENCE [LARGE SCALE GENOMIC DNA]</scope>
    <source>
        <strain evidence="3">Red Deer</strain>
    </source>
</reference>
<dbReference type="PANTHER" id="PTHR21531">
    <property type="entry name" value="LOW-TEMPERATURE VIABILITY PROTEIN LTV1-RELATED"/>
    <property type="match status" value="1"/>
</dbReference>
<dbReference type="GO" id="GO:0030688">
    <property type="term" value="C:preribosome, small subunit precursor"/>
    <property type="evidence" value="ECO:0007669"/>
    <property type="project" value="TreeGrafter"/>
</dbReference>
<accession>A0A238C588</accession>
<gene>
    <name evidence="3" type="ORF">X798_00254</name>
</gene>
<organism evidence="3 4">
    <name type="scientific">Onchocerca flexuosa</name>
    <dbReference type="NCBI Taxonomy" id="387005"/>
    <lineage>
        <taxon>Eukaryota</taxon>
        <taxon>Metazoa</taxon>
        <taxon>Ecdysozoa</taxon>
        <taxon>Nematoda</taxon>
        <taxon>Chromadorea</taxon>
        <taxon>Rhabditida</taxon>
        <taxon>Spirurina</taxon>
        <taxon>Spiruromorpha</taxon>
        <taxon>Filarioidea</taxon>
        <taxon>Onchocercidae</taxon>
        <taxon>Onchocerca</taxon>
    </lineage>
</organism>
<name>A0A238C588_9BILA</name>
<evidence type="ECO:0000256" key="1">
    <source>
        <dbReference type="ARBA" id="ARBA00009078"/>
    </source>
</evidence>
<sequence>MTLRRVILHYAVNHEIPTMSVGLQIVCVYVASIIFQPKNKKWIDKKHSKTFRLVHQSQDADECDGERVQQLVGKKNIEEYDKYGIYFDDDYNYMQHLKEVNELAKSGMEQSIIRVPLGKTNLLTNVFEANGYEINAELLKLGTLPDEMHIDPHIIAELAGDDNEFENSADDLDDDFVLQANGGELPSLRPPMSFSLHRNEFREKVTNSDDESDEEMKFDSNYDDNQMMEEDVFAAIENKEELRPIDEQFDKLCEEYNETDDEETNEEEEEFLLDPNSDRMKMLAEDFKNKKVELVLQKNMLAQCYPEINDEAAETDEMEKIAIVCPNKKKAKWDCETIISAYSNIYNRPALIVDSSRKQKLKPILRQIEKMDCSIQPTTKSVVSKASSATIRKRGETTEERKTRKAAIKAVRAERRIEKKYNKLTFKEERKKAGACCHNSVIKMMPIV</sequence>
<evidence type="ECO:0000313" key="3">
    <source>
        <dbReference type="EMBL" id="OZC12623.1"/>
    </source>
</evidence>
<dbReference type="AlphaFoldDB" id="A0A238C588"/>
<dbReference type="Proteomes" id="UP000242913">
    <property type="component" value="Unassembled WGS sequence"/>
</dbReference>
<dbReference type="GO" id="GO:0042274">
    <property type="term" value="P:ribosomal small subunit biogenesis"/>
    <property type="evidence" value="ECO:0007669"/>
    <property type="project" value="InterPro"/>
</dbReference>
<dbReference type="GO" id="GO:0005829">
    <property type="term" value="C:cytosol"/>
    <property type="evidence" value="ECO:0007669"/>
    <property type="project" value="TreeGrafter"/>
</dbReference>
<proteinExistence type="inferred from homology"/>
<evidence type="ECO:0000256" key="2">
    <source>
        <dbReference type="ARBA" id="ARBA00021561"/>
    </source>
</evidence>
<protein>
    <recommendedName>
        <fullName evidence="2">Protein LTV1 homolog</fullName>
    </recommendedName>
</protein>
<dbReference type="PANTHER" id="PTHR21531:SF0">
    <property type="entry name" value="PROTEIN LTV1 HOMOLOG"/>
    <property type="match status" value="1"/>
</dbReference>
<dbReference type="InterPro" id="IPR007307">
    <property type="entry name" value="Ltv1"/>
</dbReference>
<dbReference type="EMBL" id="KZ269977">
    <property type="protein sequence ID" value="OZC12623.1"/>
    <property type="molecule type" value="Genomic_DNA"/>
</dbReference>
<dbReference type="OrthoDB" id="5852896at2759"/>
<comment type="similarity">
    <text evidence="1">Belongs to the LTV1 family.</text>
</comment>
<dbReference type="GO" id="GO:0000056">
    <property type="term" value="P:ribosomal small subunit export from nucleus"/>
    <property type="evidence" value="ECO:0007669"/>
    <property type="project" value="TreeGrafter"/>
</dbReference>
<evidence type="ECO:0000313" key="4">
    <source>
        <dbReference type="Proteomes" id="UP000242913"/>
    </source>
</evidence>
<keyword evidence="4" id="KW-1185">Reference proteome</keyword>